<feature type="compositionally biased region" description="Basic residues" evidence="1">
    <location>
        <begin position="80"/>
        <end position="89"/>
    </location>
</feature>
<feature type="domain" description="Myb-like DNA-binding" evidence="2">
    <location>
        <begin position="7"/>
        <end position="54"/>
    </location>
</feature>
<dbReference type="HOGENOM" id="CLU_149456_0_0_1"/>
<gene>
    <name evidence="3" type="ORF">G647_03170</name>
</gene>
<accession>V9DJB3</accession>
<dbReference type="InterPro" id="IPR054505">
    <property type="entry name" value="Myb_DNA-bind_8"/>
</dbReference>
<feature type="region of interest" description="Disordered" evidence="1">
    <location>
        <begin position="60"/>
        <end position="127"/>
    </location>
</feature>
<evidence type="ECO:0000313" key="4">
    <source>
        <dbReference type="Proteomes" id="UP000030678"/>
    </source>
</evidence>
<dbReference type="RefSeq" id="XP_008725738.1">
    <property type="nucleotide sequence ID" value="XM_008727516.1"/>
</dbReference>
<evidence type="ECO:0000259" key="2">
    <source>
        <dbReference type="Pfam" id="PF22980"/>
    </source>
</evidence>
<dbReference type="AlphaFoldDB" id="V9DJB3"/>
<name>V9DJB3_9EURO</name>
<reference evidence="3 4" key="1">
    <citation type="submission" date="2013-03" db="EMBL/GenBank/DDBJ databases">
        <title>The Genome Sequence of Cladophialophora carrionii CBS 160.54.</title>
        <authorList>
            <consortium name="The Broad Institute Genomics Platform"/>
            <person name="Cuomo C."/>
            <person name="de Hoog S."/>
            <person name="Gorbushina A."/>
            <person name="Walker B."/>
            <person name="Young S.K."/>
            <person name="Zeng Q."/>
            <person name="Gargeya S."/>
            <person name="Fitzgerald M."/>
            <person name="Haas B."/>
            <person name="Abouelleil A."/>
            <person name="Allen A.W."/>
            <person name="Alvarado L."/>
            <person name="Arachchi H.M."/>
            <person name="Berlin A.M."/>
            <person name="Chapman S.B."/>
            <person name="Gainer-Dewar J."/>
            <person name="Goldberg J."/>
            <person name="Griggs A."/>
            <person name="Gujja S."/>
            <person name="Hansen M."/>
            <person name="Howarth C."/>
            <person name="Imamovic A."/>
            <person name="Ireland A."/>
            <person name="Larimer J."/>
            <person name="McCowan C."/>
            <person name="Murphy C."/>
            <person name="Pearson M."/>
            <person name="Poon T.W."/>
            <person name="Priest M."/>
            <person name="Roberts A."/>
            <person name="Saif S."/>
            <person name="Shea T."/>
            <person name="Sisk P."/>
            <person name="Sykes S."/>
            <person name="Wortman J."/>
            <person name="Nusbaum C."/>
            <person name="Birren B."/>
        </authorList>
    </citation>
    <scope>NUCLEOTIDE SEQUENCE [LARGE SCALE GENOMIC DNA]</scope>
    <source>
        <strain evidence="3 4">CBS 160.54</strain>
    </source>
</reference>
<evidence type="ECO:0000313" key="3">
    <source>
        <dbReference type="EMBL" id="ETI26393.1"/>
    </source>
</evidence>
<sequence>MANSSTDDKIAYILTVLKHSTLPKPDYTAVAVESGINTAQNAQRRLKAIVKAAGFDLVNDQIVGPDGSTGDGTSIAASPPKKRKSRAKKTTSEESNKKPKVKKEDDVEGEMNQGREESVAQSMGDGC</sequence>
<dbReference type="GeneID" id="19981663"/>
<dbReference type="Proteomes" id="UP000030678">
    <property type="component" value="Unassembled WGS sequence"/>
</dbReference>
<dbReference type="VEuPathDB" id="FungiDB:G647_03170"/>
<proteinExistence type="predicted"/>
<dbReference type="Pfam" id="PF22980">
    <property type="entry name" value="Myb_DNA-bind_8"/>
    <property type="match status" value="1"/>
</dbReference>
<feature type="compositionally biased region" description="Basic and acidic residues" evidence="1">
    <location>
        <begin position="90"/>
        <end position="105"/>
    </location>
</feature>
<dbReference type="OrthoDB" id="4160889at2759"/>
<protein>
    <recommendedName>
        <fullName evidence="2">Myb-like DNA-binding domain-containing protein</fullName>
    </recommendedName>
</protein>
<dbReference type="EMBL" id="KB822703">
    <property type="protein sequence ID" value="ETI26393.1"/>
    <property type="molecule type" value="Genomic_DNA"/>
</dbReference>
<evidence type="ECO:0000256" key="1">
    <source>
        <dbReference type="SAM" id="MobiDB-lite"/>
    </source>
</evidence>
<organism evidence="3 4">
    <name type="scientific">Cladophialophora carrionii CBS 160.54</name>
    <dbReference type="NCBI Taxonomy" id="1279043"/>
    <lineage>
        <taxon>Eukaryota</taxon>
        <taxon>Fungi</taxon>
        <taxon>Dikarya</taxon>
        <taxon>Ascomycota</taxon>
        <taxon>Pezizomycotina</taxon>
        <taxon>Eurotiomycetes</taxon>
        <taxon>Chaetothyriomycetidae</taxon>
        <taxon>Chaetothyriales</taxon>
        <taxon>Herpotrichiellaceae</taxon>
        <taxon>Cladophialophora</taxon>
    </lineage>
</organism>